<accession>A0A6J5KS77</accession>
<proteinExistence type="predicted"/>
<sequence length="88" mass="9784">MTATYKTAGKTQVFLKAGLAGMNAQRIDDTLVIEAPEGKLFANGEKHVRYVGKYGTWKFVYGAALTAISKPLADEVVPTKRKFFWSKR</sequence>
<protein>
    <submittedName>
        <fullName evidence="1">Uncharacterized protein</fullName>
    </submittedName>
</protein>
<dbReference type="EMBL" id="LR796174">
    <property type="protein sequence ID" value="CAB4123767.1"/>
    <property type="molecule type" value="Genomic_DNA"/>
</dbReference>
<name>A0A6J5KS77_9CAUD</name>
<gene>
    <name evidence="1" type="ORF">UFOVP46_90</name>
</gene>
<reference evidence="1" key="1">
    <citation type="submission" date="2020-04" db="EMBL/GenBank/DDBJ databases">
        <authorList>
            <person name="Chiriac C."/>
            <person name="Salcher M."/>
            <person name="Ghai R."/>
            <person name="Kavagutti S V."/>
        </authorList>
    </citation>
    <scope>NUCLEOTIDE SEQUENCE</scope>
</reference>
<evidence type="ECO:0000313" key="1">
    <source>
        <dbReference type="EMBL" id="CAB4123767.1"/>
    </source>
</evidence>
<organism evidence="1">
    <name type="scientific">uncultured Caudovirales phage</name>
    <dbReference type="NCBI Taxonomy" id="2100421"/>
    <lineage>
        <taxon>Viruses</taxon>
        <taxon>Duplodnaviria</taxon>
        <taxon>Heunggongvirae</taxon>
        <taxon>Uroviricota</taxon>
        <taxon>Caudoviricetes</taxon>
        <taxon>Peduoviridae</taxon>
        <taxon>Maltschvirus</taxon>
        <taxon>Maltschvirus maltsch</taxon>
    </lineage>
</organism>